<organism evidence="2">
    <name type="scientific">marine sediment metagenome</name>
    <dbReference type="NCBI Taxonomy" id="412755"/>
    <lineage>
        <taxon>unclassified sequences</taxon>
        <taxon>metagenomes</taxon>
        <taxon>ecological metagenomes</taxon>
    </lineage>
</organism>
<comment type="caution">
    <text evidence="2">The sequence shown here is derived from an EMBL/GenBank/DDBJ whole genome shotgun (WGS) entry which is preliminary data.</text>
</comment>
<protein>
    <recommendedName>
        <fullName evidence="1">Cupin type-2 domain-containing protein</fullName>
    </recommendedName>
</protein>
<accession>X1JRJ3</accession>
<reference evidence="2" key="1">
    <citation type="journal article" date="2014" name="Front. Microbiol.">
        <title>High frequency of phylogenetically diverse reductive dehalogenase-homologous genes in deep subseafloor sedimentary metagenomes.</title>
        <authorList>
            <person name="Kawai M."/>
            <person name="Futagami T."/>
            <person name="Toyoda A."/>
            <person name="Takaki Y."/>
            <person name="Nishi S."/>
            <person name="Hori S."/>
            <person name="Arai W."/>
            <person name="Tsubouchi T."/>
            <person name="Morono Y."/>
            <person name="Uchiyama I."/>
            <person name="Ito T."/>
            <person name="Fujiyama A."/>
            <person name="Inagaki F."/>
            <person name="Takami H."/>
        </authorList>
    </citation>
    <scope>NUCLEOTIDE SEQUENCE</scope>
    <source>
        <strain evidence="2">Expedition CK06-06</strain>
    </source>
</reference>
<dbReference type="InterPro" id="IPR014710">
    <property type="entry name" value="RmlC-like_jellyroll"/>
</dbReference>
<dbReference type="AlphaFoldDB" id="X1JRJ3"/>
<dbReference type="SUPFAM" id="SSF51182">
    <property type="entry name" value="RmlC-like cupins"/>
    <property type="match status" value="1"/>
</dbReference>
<sequence length="120" mass="13848">MADKLPQKTEKPWGFELLWAHTPKYAGKLIFVRKGHRLSLQYHEKKDETIFIHEGKVLVEIEGGDGRMESTILQAGQCKRIPPGTKHRIQAIEDTTFFEVSTPELEDVKRLEDDYGRAEL</sequence>
<dbReference type="InterPro" id="IPR011051">
    <property type="entry name" value="RmlC_Cupin_sf"/>
</dbReference>
<evidence type="ECO:0000313" key="2">
    <source>
        <dbReference type="EMBL" id="GAH72418.1"/>
    </source>
</evidence>
<proteinExistence type="predicted"/>
<evidence type="ECO:0000259" key="1">
    <source>
        <dbReference type="Pfam" id="PF07883"/>
    </source>
</evidence>
<dbReference type="Gene3D" id="2.60.120.10">
    <property type="entry name" value="Jelly Rolls"/>
    <property type="match status" value="1"/>
</dbReference>
<feature type="domain" description="Cupin type-2" evidence="1">
    <location>
        <begin position="33"/>
        <end position="95"/>
    </location>
</feature>
<name>X1JRJ3_9ZZZZ</name>
<dbReference type="Pfam" id="PF07883">
    <property type="entry name" value="Cupin_2"/>
    <property type="match status" value="1"/>
</dbReference>
<dbReference type="InterPro" id="IPR013096">
    <property type="entry name" value="Cupin_2"/>
</dbReference>
<gene>
    <name evidence="2" type="ORF">S03H2_41746</name>
</gene>
<dbReference type="EMBL" id="BARU01025948">
    <property type="protein sequence ID" value="GAH72418.1"/>
    <property type="molecule type" value="Genomic_DNA"/>
</dbReference>